<protein>
    <submittedName>
        <fullName evidence="2">Uncharacterized protein</fullName>
    </submittedName>
</protein>
<feature type="transmembrane region" description="Helical" evidence="1">
    <location>
        <begin position="126"/>
        <end position="147"/>
    </location>
</feature>
<evidence type="ECO:0000313" key="3">
    <source>
        <dbReference type="Proteomes" id="UP000220922"/>
    </source>
</evidence>
<sequence>MHANFSLLGVPVTIRPTSLGAGLLSALVVALVTRERRVALGIAAGGLWYTADFTHVVGHIVSSEAVGAPMDAVDFGLYPMSVYVNHDVSPQQHIGRAGGGVAASLLATLVLLLLRSRVTNSLARQLLAIAATQHGLLFVLSMLPVQLVDGGVIYTNLRKLRR</sequence>
<organism evidence="2 3">
    <name type="scientific">Candidatus Chloroploca asiatica</name>
    <dbReference type="NCBI Taxonomy" id="1506545"/>
    <lineage>
        <taxon>Bacteria</taxon>
        <taxon>Bacillati</taxon>
        <taxon>Chloroflexota</taxon>
        <taxon>Chloroflexia</taxon>
        <taxon>Chloroflexales</taxon>
        <taxon>Chloroflexineae</taxon>
        <taxon>Oscillochloridaceae</taxon>
        <taxon>Candidatus Chloroploca</taxon>
    </lineage>
</organism>
<dbReference type="Proteomes" id="UP000220922">
    <property type="component" value="Unassembled WGS sequence"/>
</dbReference>
<dbReference type="OrthoDB" id="160936at2"/>
<keyword evidence="1" id="KW-0812">Transmembrane</keyword>
<name>A0A2H3L4P0_9CHLR</name>
<comment type="caution">
    <text evidence="2">The sequence shown here is derived from an EMBL/GenBank/DDBJ whole genome shotgun (WGS) entry which is preliminary data.</text>
</comment>
<keyword evidence="1" id="KW-1133">Transmembrane helix</keyword>
<feature type="transmembrane region" description="Helical" evidence="1">
    <location>
        <begin position="12"/>
        <end position="32"/>
    </location>
</feature>
<keyword evidence="1" id="KW-0472">Membrane</keyword>
<keyword evidence="3" id="KW-1185">Reference proteome</keyword>
<evidence type="ECO:0000313" key="2">
    <source>
        <dbReference type="EMBL" id="PDV98136.1"/>
    </source>
</evidence>
<dbReference type="AlphaFoldDB" id="A0A2H3L4P0"/>
<dbReference type="EMBL" id="LYXE01000110">
    <property type="protein sequence ID" value="PDV98136.1"/>
    <property type="molecule type" value="Genomic_DNA"/>
</dbReference>
<evidence type="ECO:0000256" key="1">
    <source>
        <dbReference type="SAM" id="Phobius"/>
    </source>
</evidence>
<gene>
    <name evidence="2" type="ORF">A9Q02_03380</name>
</gene>
<feature type="transmembrane region" description="Helical" evidence="1">
    <location>
        <begin position="39"/>
        <end position="61"/>
    </location>
</feature>
<feature type="transmembrane region" description="Helical" evidence="1">
    <location>
        <begin position="94"/>
        <end position="114"/>
    </location>
</feature>
<accession>A0A2H3L4P0</accession>
<dbReference type="RefSeq" id="WP_097653861.1">
    <property type="nucleotide sequence ID" value="NZ_LYXE01000110.1"/>
</dbReference>
<proteinExistence type="predicted"/>
<reference evidence="2 3" key="1">
    <citation type="submission" date="2016-05" db="EMBL/GenBank/DDBJ databases">
        <authorList>
            <person name="Lavstsen T."/>
            <person name="Jespersen J.S."/>
        </authorList>
    </citation>
    <scope>NUCLEOTIDE SEQUENCE [LARGE SCALE GENOMIC DNA]</scope>
    <source>
        <strain evidence="2 3">B7-9</strain>
    </source>
</reference>